<dbReference type="GO" id="GO:0003677">
    <property type="term" value="F:DNA binding"/>
    <property type="evidence" value="ECO:0007669"/>
    <property type="project" value="UniProtKB-KW"/>
</dbReference>
<feature type="domain" description="HTH cro/C1-type" evidence="1">
    <location>
        <begin position="25"/>
        <end position="78"/>
    </location>
</feature>
<dbReference type="Proteomes" id="UP000595703">
    <property type="component" value="Chromosome"/>
</dbReference>
<reference evidence="2 3" key="3">
    <citation type="journal article" date="2011" name="Nat. Chem. Biol.">
        <title>Reveromycin A biosynthesis uses RevG and RevJ for stereospecific spiroacetal formation.</title>
        <authorList>
            <person name="Takahashi S."/>
            <person name="Toyoda A."/>
            <person name="Sekiyama Y."/>
            <person name="Takagi H."/>
            <person name="Nogawa T."/>
            <person name="Uramoto M."/>
            <person name="Suzuki R."/>
            <person name="Koshino H."/>
            <person name="Kumano T."/>
            <person name="Panthee S."/>
            <person name="Dairi T."/>
            <person name="Ishikawa J."/>
            <person name="Ikeda H."/>
            <person name="Sakaki Y."/>
            <person name="Osada H."/>
        </authorList>
    </citation>
    <scope>NUCLEOTIDE SEQUENCE [LARGE SCALE GENOMIC DNA]</scope>
    <source>
        <strain evidence="2 3">SN-593</strain>
    </source>
</reference>
<keyword evidence="3" id="KW-1185">Reference proteome</keyword>
<gene>
    <name evidence="2" type="ORF">RVR_6578</name>
</gene>
<sequence>MTDVQEQDRWRQGRKDGAAYLGQEVRFAREHRGMTQQQLADETGYERPYVSRVESGQLLASEQFVKACDRIFETSGFFTRLRERVTERGHPGWFVPYVKLEQGAKEICDYSSTLLMGMLQTPEYAEATFRAANPREDDGQIATRVEARRQRYAVMEGKRPPLLWVILHEAVLRTEVGGREVMAAQLEHLALQAANPNITIQVLPFSAGSPASSVPFIILSSWDGTRVVYSETRHAGHVDESAEAVESARTTYDRLRAAAVSPQDSPSLIRSIAEEHAR</sequence>
<protein>
    <submittedName>
        <fullName evidence="2">Putative DNA-binding protein</fullName>
    </submittedName>
</protein>
<reference evidence="2 3" key="1">
    <citation type="journal article" date="2010" name="J. Bacteriol.">
        <title>Biochemical characterization of a novel indole prenyltransferase from Streptomyces sp. SN-593.</title>
        <authorList>
            <person name="Takahashi S."/>
            <person name="Takagi H."/>
            <person name="Toyoda A."/>
            <person name="Uramoto M."/>
            <person name="Nogawa T."/>
            <person name="Ueki M."/>
            <person name="Sakaki Y."/>
            <person name="Osada H."/>
        </authorList>
    </citation>
    <scope>NUCLEOTIDE SEQUENCE [LARGE SCALE GENOMIC DNA]</scope>
    <source>
        <strain evidence="2 3">SN-593</strain>
    </source>
</reference>
<organism evidence="2 3">
    <name type="scientific">Actinacidiphila reveromycinica</name>
    <dbReference type="NCBI Taxonomy" id="659352"/>
    <lineage>
        <taxon>Bacteria</taxon>
        <taxon>Bacillati</taxon>
        <taxon>Actinomycetota</taxon>
        <taxon>Actinomycetes</taxon>
        <taxon>Kitasatosporales</taxon>
        <taxon>Streptomycetaceae</taxon>
        <taxon>Actinacidiphila</taxon>
    </lineage>
</organism>
<dbReference type="Gene3D" id="1.10.260.40">
    <property type="entry name" value="lambda repressor-like DNA-binding domains"/>
    <property type="match status" value="1"/>
</dbReference>
<name>A0A7U3UW90_9ACTN</name>
<evidence type="ECO:0000313" key="3">
    <source>
        <dbReference type="Proteomes" id="UP000595703"/>
    </source>
</evidence>
<dbReference type="Pfam" id="PF19054">
    <property type="entry name" value="DUF5753"/>
    <property type="match status" value="1"/>
</dbReference>
<evidence type="ECO:0000259" key="1">
    <source>
        <dbReference type="PROSITE" id="PS50943"/>
    </source>
</evidence>
<dbReference type="InterPro" id="IPR043917">
    <property type="entry name" value="DUF5753"/>
</dbReference>
<dbReference type="InterPro" id="IPR001387">
    <property type="entry name" value="Cro/C1-type_HTH"/>
</dbReference>
<dbReference type="RefSeq" id="WP_202235796.1">
    <property type="nucleotide sequence ID" value="NZ_AP018365.1"/>
</dbReference>
<dbReference type="SUPFAM" id="SSF47413">
    <property type="entry name" value="lambda repressor-like DNA-binding domains"/>
    <property type="match status" value="1"/>
</dbReference>
<dbReference type="PROSITE" id="PS50943">
    <property type="entry name" value="HTH_CROC1"/>
    <property type="match status" value="1"/>
</dbReference>
<dbReference type="KEGG" id="arev:RVR_6578"/>
<reference evidence="2 3" key="4">
    <citation type="journal article" date="2020" name="Sci. Rep.">
        <title>beta-carboline chemical signals induce reveromycin production through a LuxR family regulator in Streptomyces sp. SN-593.</title>
        <authorList>
            <person name="Panthee S."/>
            <person name="Kito N."/>
            <person name="Hayashi T."/>
            <person name="Shimizu T."/>
            <person name="Ishikawa J."/>
            <person name="Hamamoto H."/>
            <person name="Osada H."/>
            <person name="Takahashi S."/>
        </authorList>
    </citation>
    <scope>NUCLEOTIDE SEQUENCE [LARGE SCALE GENOMIC DNA]</scope>
    <source>
        <strain evidence="2 3">SN-593</strain>
    </source>
</reference>
<accession>A0A7U3UW90</accession>
<dbReference type="InterPro" id="IPR010982">
    <property type="entry name" value="Lambda_DNA-bd_dom_sf"/>
</dbReference>
<dbReference type="CDD" id="cd00093">
    <property type="entry name" value="HTH_XRE"/>
    <property type="match status" value="1"/>
</dbReference>
<keyword evidence="2" id="KW-0238">DNA-binding</keyword>
<dbReference type="EMBL" id="AP018365">
    <property type="protein sequence ID" value="BBA99801.1"/>
    <property type="molecule type" value="Genomic_DNA"/>
</dbReference>
<evidence type="ECO:0000313" key="2">
    <source>
        <dbReference type="EMBL" id="BBA99801.1"/>
    </source>
</evidence>
<proteinExistence type="predicted"/>
<dbReference type="SMART" id="SM00530">
    <property type="entry name" value="HTH_XRE"/>
    <property type="match status" value="1"/>
</dbReference>
<dbReference type="Pfam" id="PF13560">
    <property type="entry name" value="HTH_31"/>
    <property type="match status" value="1"/>
</dbReference>
<reference evidence="2 3" key="2">
    <citation type="journal article" date="2011" name="J. Antibiot.">
        <title>Furaquinocins I and J: novel polyketide isoprenoid hybrid compounds from Streptomyces reveromyceticus SN-593.</title>
        <authorList>
            <person name="Panthee S."/>
            <person name="Takahashi S."/>
            <person name="Takagi H."/>
            <person name="Nogawa T."/>
            <person name="Oowada E."/>
            <person name="Uramoto M."/>
            <person name="Osada H."/>
        </authorList>
    </citation>
    <scope>NUCLEOTIDE SEQUENCE [LARGE SCALE GENOMIC DNA]</scope>
    <source>
        <strain evidence="2 3">SN-593</strain>
    </source>
</reference>
<dbReference type="AlphaFoldDB" id="A0A7U3UW90"/>